<proteinExistence type="predicted"/>
<reference evidence="1 2" key="1">
    <citation type="submission" date="2018-05" db="EMBL/GenBank/DDBJ databases">
        <title>Streptomyces venezuelae.</title>
        <authorList>
            <person name="Kim W."/>
            <person name="Lee N."/>
            <person name="Cho B.-K."/>
        </authorList>
    </citation>
    <scope>NUCLEOTIDE SEQUENCE [LARGE SCALE GENOMIC DNA]</scope>
    <source>
        <strain evidence="1 2">ATCC 21782</strain>
    </source>
</reference>
<name>A0A5P2DC87_STRVZ</name>
<organism evidence="1 2">
    <name type="scientific">Streptomyces venezuelae</name>
    <dbReference type="NCBI Taxonomy" id="54571"/>
    <lineage>
        <taxon>Bacteria</taxon>
        <taxon>Bacillati</taxon>
        <taxon>Actinomycetota</taxon>
        <taxon>Actinomycetes</taxon>
        <taxon>Kitasatosporales</taxon>
        <taxon>Streptomycetaceae</taxon>
        <taxon>Streptomyces</taxon>
    </lineage>
</organism>
<accession>A0A5P2DC87</accession>
<evidence type="ECO:0000313" key="1">
    <source>
        <dbReference type="EMBL" id="QES51827.1"/>
    </source>
</evidence>
<gene>
    <name evidence="1" type="ORF">DEJ50_32225</name>
</gene>
<sequence length="123" mass="12780">MRLVRLAFAVSDTLRHVGMPAVYAGSSYDGLSTGVSGAVVFHAPYTDASAGVYVHWMPSPALLQQVTRPEGPDPQAVALGSAAQQAMHTAIRGILTAGGWQVTDHFNSAAGEDYLKVTTAPAA</sequence>
<protein>
    <submittedName>
        <fullName evidence="1">Uncharacterized protein</fullName>
    </submittedName>
</protein>
<dbReference type="Proteomes" id="UP000325211">
    <property type="component" value="Chromosome"/>
</dbReference>
<dbReference type="EMBL" id="CP029190">
    <property type="protein sequence ID" value="QES51827.1"/>
    <property type="molecule type" value="Genomic_DNA"/>
</dbReference>
<evidence type="ECO:0000313" key="2">
    <source>
        <dbReference type="Proteomes" id="UP000325211"/>
    </source>
</evidence>
<dbReference type="AlphaFoldDB" id="A0A5P2DC87"/>